<comment type="caution">
    <text evidence="1">The sequence shown here is derived from an EMBL/GenBank/DDBJ whole genome shotgun (WGS) entry which is preliminary data.</text>
</comment>
<sequence length="246" mass="28845">MIVPSKAEIKHKNQLFLLLKEILKDPFLSQNLMFKGGTYASLRGVLDRFSVDLDFDLPNKKNKDEIREKCYEIFKELDLEIKDESKKHLQFFLKYEAPKGERNTLKLEINDDVSKYNEYEKCLLEQVNMYCNGHTLDTMFANKLYACKARYDKNGKIAGRDFYDIYKFFLQGIGINVKVIEERTGESYVSYLESLISFIDKHLTKKLLNQDLNPLLRQDELDKVLPNIKDSVIVFLEDEVSRVKGE</sequence>
<dbReference type="Pfam" id="PF08843">
    <property type="entry name" value="AbiEii"/>
    <property type="match status" value="1"/>
</dbReference>
<dbReference type="EMBL" id="LGGI01000074">
    <property type="protein sequence ID" value="KUK66835.1"/>
    <property type="molecule type" value="Genomic_DNA"/>
</dbReference>
<dbReference type="InterPro" id="IPR014942">
    <property type="entry name" value="AbiEii"/>
</dbReference>
<reference evidence="2" key="1">
    <citation type="journal article" date="2015" name="MBio">
        <title>Genome-Resolved Metagenomic Analysis Reveals Roles for Candidate Phyla and Other Microbial Community Members in Biogeochemical Transformations in Oil Reservoirs.</title>
        <authorList>
            <person name="Hu P."/>
            <person name="Tom L."/>
            <person name="Singh A."/>
            <person name="Thomas B.C."/>
            <person name="Baker B.J."/>
            <person name="Piceno Y.M."/>
            <person name="Andersen G.L."/>
            <person name="Banfield J.F."/>
        </authorList>
    </citation>
    <scope>NUCLEOTIDE SEQUENCE [LARGE SCALE GENOMIC DNA]</scope>
</reference>
<gene>
    <name evidence="1" type="ORF">XD87_0460</name>
</gene>
<accession>A0A124FTY0</accession>
<evidence type="ECO:0000313" key="1">
    <source>
        <dbReference type="EMBL" id="KUK66835.1"/>
    </source>
</evidence>
<name>A0A124FTY0_9BACT</name>
<dbReference type="AlphaFoldDB" id="A0A124FTY0"/>
<evidence type="ECO:0000313" key="2">
    <source>
        <dbReference type="Proteomes" id="UP000053469"/>
    </source>
</evidence>
<evidence type="ECO:0008006" key="3">
    <source>
        <dbReference type="Google" id="ProtNLM"/>
    </source>
</evidence>
<organism evidence="1 2">
    <name type="scientific">candidate division WS6 bacterium 36_33</name>
    <dbReference type="NCBI Taxonomy" id="1641388"/>
    <lineage>
        <taxon>Bacteria</taxon>
        <taxon>Candidatus Dojkabacteria</taxon>
    </lineage>
</organism>
<dbReference type="Proteomes" id="UP000053469">
    <property type="component" value="Unassembled WGS sequence"/>
</dbReference>
<protein>
    <recommendedName>
        <fullName evidence="3">Nucleotidyl transferase AbiEii/AbiGii toxin family protein</fullName>
    </recommendedName>
</protein>
<proteinExistence type="predicted"/>
<dbReference type="Gene3D" id="3.10.450.620">
    <property type="entry name" value="JHP933, nucleotidyltransferase-like core domain"/>
    <property type="match status" value="1"/>
</dbReference>